<dbReference type="PANTHER" id="PTHR10146">
    <property type="entry name" value="PROLINE SYNTHETASE CO-TRANSCRIBED BACTERIAL HOMOLOG PROTEIN"/>
    <property type="match status" value="1"/>
</dbReference>
<accession>A0A3M0BW47</accession>
<proteinExistence type="inferred from homology"/>
<evidence type="ECO:0000259" key="6">
    <source>
        <dbReference type="Pfam" id="PF01168"/>
    </source>
</evidence>
<dbReference type="HAMAP" id="MF_02087">
    <property type="entry name" value="PLP_homeostasis"/>
    <property type="match status" value="1"/>
</dbReference>
<evidence type="ECO:0000256" key="5">
    <source>
        <dbReference type="SAM" id="MobiDB-lite"/>
    </source>
</evidence>
<dbReference type="InterPro" id="IPR001608">
    <property type="entry name" value="Ala_racemase_N"/>
</dbReference>
<dbReference type="FunCoup" id="A0A3M0BW47">
    <property type="interactions" value="516"/>
</dbReference>
<dbReference type="Gene3D" id="3.20.20.10">
    <property type="entry name" value="Alanine racemase"/>
    <property type="match status" value="1"/>
</dbReference>
<gene>
    <name evidence="7" type="ORF">BXY39_3318</name>
</gene>
<evidence type="ECO:0000313" key="7">
    <source>
        <dbReference type="EMBL" id="RMB01811.1"/>
    </source>
</evidence>
<dbReference type="InterPro" id="IPR029066">
    <property type="entry name" value="PLP-binding_barrel"/>
</dbReference>
<dbReference type="GO" id="GO:0030170">
    <property type="term" value="F:pyridoxal phosphate binding"/>
    <property type="evidence" value="ECO:0007669"/>
    <property type="project" value="UniProtKB-UniRule"/>
</dbReference>
<name>A0A3M0BW47_9PROT</name>
<feature type="region of interest" description="Disordered" evidence="5">
    <location>
        <begin position="1"/>
        <end position="33"/>
    </location>
</feature>
<comment type="cofactor">
    <cofactor evidence="3">
        <name>pyridoxal 5'-phosphate</name>
        <dbReference type="ChEBI" id="CHEBI:597326"/>
    </cofactor>
</comment>
<evidence type="ECO:0000256" key="1">
    <source>
        <dbReference type="ARBA" id="ARBA00022898"/>
    </source>
</evidence>
<dbReference type="EMBL" id="REFR01000015">
    <property type="protein sequence ID" value="RMB01811.1"/>
    <property type="molecule type" value="Genomic_DNA"/>
</dbReference>
<dbReference type="CDD" id="cd00635">
    <property type="entry name" value="PLPDE_III_YBL036c_like"/>
    <property type="match status" value="1"/>
</dbReference>
<dbReference type="Proteomes" id="UP000271227">
    <property type="component" value="Unassembled WGS sequence"/>
</dbReference>
<sequence>MSSTDPTSPTQPTHADNSPDAAAPSGREDGGDDSREIADALAAVCDTMRQSCRKFMVAENVPRVIAVSKRQPVARVRAALEAGHRLFGENLVQEAEERWTPLKADCGDVELHLIGGLQTNKAARAVALFDCIQTLDRPKLARALRREMDKQNKALPLYIQVNTGAEPQKSGCLPADLPELLALSGALKLTVVGLMVIPPADEDPALHFALLKKLAERHGLTRLSMGMSGDYDVAAAMGATDVRVGTAIFGRRTS</sequence>
<dbReference type="Pfam" id="PF01168">
    <property type="entry name" value="Ala_racemase_N"/>
    <property type="match status" value="1"/>
</dbReference>
<evidence type="ECO:0000256" key="2">
    <source>
        <dbReference type="HAMAP-Rule" id="MF_02087"/>
    </source>
</evidence>
<dbReference type="FunFam" id="3.20.20.10:FF:000018">
    <property type="entry name" value="Pyridoxal phosphate homeostasis protein"/>
    <property type="match status" value="1"/>
</dbReference>
<dbReference type="InParanoid" id="A0A3M0BW47"/>
<dbReference type="InterPro" id="IPR011078">
    <property type="entry name" value="PyrdxlP_homeostasis"/>
</dbReference>
<dbReference type="SUPFAM" id="SSF51419">
    <property type="entry name" value="PLP-binding barrel"/>
    <property type="match status" value="1"/>
</dbReference>
<evidence type="ECO:0000313" key="8">
    <source>
        <dbReference type="Proteomes" id="UP000271227"/>
    </source>
</evidence>
<comment type="function">
    <text evidence="2">Pyridoxal 5'-phosphate (PLP)-binding protein, which is involved in PLP homeostasis.</text>
</comment>
<keyword evidence="8" id="KW-1185">Reference proteome</keyword>
<dbReference type="PANTHER" id="PTHR10146:SF14">
    <property type="entry name" value="PYRIDOXAL PHOSPHATE HOMEOSTASIS PROTEIN"/>
    <property type="match status" value="1"/>
</dbReference>
<feature type="domain" description="Alanine racemase N-terminal" evidence="6">
    <location>
        <begin position="59"/>
        <end position="251"/>
    </location>
</feature>
<dbReference type="AlphaFoldDB" id="A0A3M0BW47"/>
<dbReference type="NCBIfam" id="TIGR00044">
    <property type="entry name" value="YggS family pyridoxal phosphate-dependent enzyme"/>
    <property type="match status" value="1"/>
</dbReference>
<dbReference type="PIRSF" id="PIRSF004848">
    <property type="entry name" value="YBL036c_PLPDEIII"/>
    <property type="match status" value="1"/>
</dbReference>
<feature type="modified residue" description="N6-(pyridoxal phosphate)lysine" evidence="2 3">
    <location>
        <position position="69"/>
    </location>
</feature>
<comment type="caution">
    <text evidence="7">The sequence shown here is derived from an EMBL/GenBank/DDBJ whole genome shotgun (WGS) entry which is preliminary data.</text>
</comment>
<comment type="similarity">
    <text evidence="2 4">Belongs to the pyridoxal phosphate-binding protein YggS/PROSC family.</text>
</comment>
<feature type="compositionally biased region" description="Low complexity" evidence="5">
    <location>
        <begin position="1"/>
        <end position="13"/>
    </location>
</feature>
<keyword evidence="1 2" id="KW-0663">Pyridoxal phosphate</keyword>
<reference evidence="7 8" key="1">
    <citation type="submission" date="2018-10" db="EMBL/GenBank/DDBJ databases">
        <title>Genomic Encyclopedia of Archaeal and Bacterial Type Strains, Phase II (KMG-II): from individual species to whole genera.</title>
        <authorList>
            <person name="Goeker M."/>
        </authorList>
    </citation>
    <scope>NUCLEOTIDE SEQUENCE [LARGE SCALE GENOMIC DNA]</scope>
    <source>
        <strain evidence="7 8">DSM 25217</strain>
    </source>
</reference>
<evidence type="ECO:0000256" key="3">
    <source>
        <dbReference type="PIRSR" id="PIRSR004848-1"/>
    </source>
</evidence>
<evidence type="ECO:0000256" key="4">
    <source>
        <dbReference type="RuleBase" id="RU004514"/>
    </source>
</evidence>
<protein>
    <recommendedName>
        <fullName evidence="2">Pyridoxal phosphate homeostasis protein</fullName>
        <shortName evidence="2">PLP homeostasis protein</shortName>
    </recommendedName>
</protein>
<dbReference type="OrthoDB" id="9804072at2"/>
<organism evidence="7 8">
    <name type="scientific">Eilatimonas milleporae</name>
    <dbReference type="NCBI Taxonomy" id="911205"/>
    <lineage>
        <taxon>Bacteria</taxon>
        <taxon>Pseudomonadati</taxon>
        <taxon>Pseudomonadota</taxon>
        <taxon>Alphaproteobacteria</taxon>
        <taxon>Kordiimonadales</taxon>
        <taxon>Kordiimonadaceae</taxon>
        <taxon>Eilatimonas</taxon>
    </lineage>
</organism>